<dbReference type="InterPro" id="IPR016300">
    <property type="entry name" value="ATPase_ArsA/GET3"/>
</dbReference>
<feature type="domain" description="ArsA/GET3 Anion-transporting ATPase-like" evidence="1">
    <location>
        <begin position="16"/>
        <end position="287"/>
    </location>
</feature>
<dbReference type="PANTHER" id="PTHR10803">
    <property type="entry name" value="ARSENICAL PUMP-DRIVING ATPASE ARSENITE-TRANSLOCATING ATPASE"/>
    <property type="match status" value="1"/>
</dbReference>
<dbReference type="EMBL" id="FQUL01000008">
    <property type="protein sequence ID" value="SHE51470.1"/>
    <property type="molecule type" value="Genomic_DNA"/>
</dbReference>
<dbReference type="AlphaFoldDB" id="A0A1M4U4C3"/>
<dbReference type="Gene3D" id="3.40.50.300">
    <property type="entry name" value="P-loop containing nucleotide triphosphate hydrolases"/>
    <property type="match status" value="1"/>
</dbReference>
<evidence type="ECO:0000313" key="2">
    <source>
        <dbReference type="EMBL" id="SHE51470.1"/>
    </source>
</evidence>
<organism evidence="2 3">
    <name type="scientific">Ferrithrix thermotolerans DSM 19514</name>
    <dbReference type="NCBI Taxonomy" id="1121881"/>
    <lineage>
        <taxon>Bacteria</taxon>
        <taxon>Bacillati</taxon>
        <taxon>Actinomycetota</taxon>
        <taxon>Acidimicrobiia</taxon>
        <taxon>Acidimicrobiales</taxon>
        <taxon>Acidimicrobiaceae</taxon>
        <taxon>Ferrithrix</taxon>
    </lineage>
</organism>
<evidence type="ECO:0000313" key="3">
    <source>
        <dbReference type="Proteomes" id="UP000184295"/>
    </source>
</evidence>
<dbReference type="SUPFAM" id="SSF52540">
    <property type="entry name" value="P-loop containing nucleoside triphosphate hydrolases"/>
    <property type="match status" value="1"/>
</dbReference>
<sequence>MKEEGLSLIDLVSDLQIVLVAGSGGVGKTTTSAALGVALATSLEKEVLVITIDPAKRLAGAMGIDALSHVPQEVQLKDAKGHLFAAMVDMKASWDEMISRYAPDKDTVQKIVENPIYESISTRFVQSHDYIAVEALYEFYKEGIYDIIVVDTPPSRNAIDFLDAPKNMEEFFASRLLRWLTIPRRSKLVASAFRPFYLVAERILGSAFVKDISEFFFDFQQLYEGFVARARQVAALVASDKAGFIVVTIPEEIPTTEAIFFISEVARRKLNMSAVVMNRSLPASIFSRAGDEVADKISNETQEMLAKTFDAIGLDPTEGEVPLASKSQLVSKILVEMANSYEGLRDQKTMEEIQVSRLTVREGKVFTTTQQSGDVSSVESLRKLATNMSIYR</sequence>
<evidence type="ECO:0000259" key="1">
    <source>
        <dbReference type="Pfam" id="PF02374"/>
    </source>
</evidence>
<dbReference type="STRING" id="1121881.SAMN02745225_00834"/>
<dbReference type="Pfam" id="PF02374">
    <property type="entry name" value="ArsA_ATPase"/>
    <property type="match status" value="1"/>
</dbReference>
<keyword evidence="3" id="KW-1185">Reference proteome</keyword>
<dbReference type="GO" id="GO:0016887">
    <property type="term" value="F:ATP hydrolysis activity"/>
    <property type="evidence" value="ECO:0007669"/>
    <property type="project" value="InterPro"/>
</dbReference>
<dbReference type="PANTHER" id="PTHR10803:SF26">
    <property type="entry name" value="ANION TRANSPORTER ATPASE-RELATED"/>
    <property type="match status" value="1"/>
</dbReference>
<dbReference type="InterPro" id="IPR027417">
    <property type="entry name" value="P-loop_NTPase"/>
</dbReference>
<accession>A0A1M4U4C3</accession>
<gene>
    <name evidence="2" type="ORF">SAMN02745225_00834</name>
</gene>
<dbReference type="RefSeq" id="WP_072789010.1">
    <property type="nucleotide sequence ID" value="NZ_FQUL01000008.1"/>
</dbReference>
<proteinExistence type="predicted"/>
<dbReference type="InterPro" id="IPR025723">
    <property type="entry name" value="ArsA/GET3_ATPase-like"/>
</dbReference>
<dbReference type="GO" id="GO:0005524">
    <property type="term" value="F:ATP binding"/>
    <property type="evidence" value="ECO:0007669"/>
    <property type="project" value="InterPro"/>
</dbReference>
<name>A0A1M4U4C3_9ACTN</name>
<reference evidence="3" key="1">
    <citation type="submission" date="2016-11" db="EMBL/GenBank/DDBJ databases">
        <authorList>
            <person name="Varghese N."/>
            <person name="Submissions S."/>
        </authorList>
    </citation>
    <scope>NUCLEOTIDE SEQUENCE [LARGE SCALE GENOMIC DNA]</scope>
    <source>
        <strain evidence="3">DSM 19514</strain>
    </source>
</reference>
<protein>
    <submittedName>
        <fullName evidence="2">Anion-transporting ATPase, ArsA/GET3 family</fullName>
    </submittedName>
</protein>
<dbReference type="Proteomes" id="UP000184295">
    <property type="component" value="Unassembled WGS sequence"/>
</dbReference>